<dbReference type="GO" id="GO:0022857">
    <property type="term" value="F:transmembrane transporter activity"/>
    <property type="evidence" value="ECO:0007669"/>
    <property type="project" value="InterPro"/>
</dbReference>
<accession>A8N0I3</accession>
<dbReference type="RefSeq" id="XP_001828433.2">
    <property type="nucleotide sequence ID" value="XM_001828381.2"/>
</dbReference>
<evidence type="ECO:0000259" key="7">
    <source>
        <dbReference type="PROSITE" id="PS50850"/>
    </source>
</evidence>
<name>A8N0I3_COPC7</name>
<comment type="caution">
    <text evidence="8">The sequence shown here is derived from an EMBL/GenBank/DDBJ whole genome shotgun (WGS) entry which is preliminary data.</text>
</comment>
<feature type="transmembrane region" description="Helical" evidence="6">
    <location>
        <begin position="196"/>
        <end position="221"/>
    </location>
</feature>
<evidence type="ECO:0000313" key="9">
    <source>
        <dbReference type="Proteomes" id="UP000001861"/>
    </source>
</evidence>
<feature type="compositionally biased region" description="Low complexity" evidence="5">
    <location>
        <begin position="30"/>
        <end position="39"/>
    </location>
</feature>
<feature type="transmembrane region" description="Helical" evidence="6">
    <location>
        <begin position="265"/>
        <end position="286"/>
    </location>
</feature>
<dbReference type="Pfam" id="PF07690">
    <property type="entry name" value="MFS_1"/>
    <property type="match status" value="1"/>
</dbReference>
<evidence type="ECO:0000256" key="2">
    <source>
        <dbReference type="ARBA" id="ARBA00022692"/>
    </source>
</evidence>
<dbReference type="PROSITE" id="PS50850">
    <property type="entry name" value="MFS"/>
    <property type="match status" value="1"/>
</dbReference>
<feature type="transmembrane region" description="Helical" evidence="6">
    <location>
        <begin position="414"/>
        <end position="435"/>
    </location>
</feature>
<organism evidence="8 9">
    <name type="scientific">Coprinopsis cinerea (strain Okayama-7 / 130 / ATCC MYA-4618 / FGSC 9003)</name>
    <name type="common">Inky cap fungus</name>
    <name type="synonym">Hormographiella aspergillata</name>
    <dbReference type="NCBI Taxonomy" id="240176"/>
    <lineage>
        <taxon>Eukaryota</taxon>
        <taxon>Fungi</taxon>
        <taxon>Dikarya</taxon>
        <taxon>Basidiomycota</taxon>
        <taxon>Agaricomycotina</taxon>
        <taxon>Agaricomycetes</taxon>
        <taxon>Agaricomycetidae</taxon>
        <taxon>Agaricales</taxon>
        <taxon>Agaricineae</taxon>
        <taxon>Psathyrellaceae</taxon>
        <taxon>Coprinopsis</taxon>
    </lineage>
</organism>
<dbReference type="SUPFAM" id="SSF103473">
    <property type="entry name" value="MFS general substrate transporter"/>
    <property type="match status" value="2"/>
</dbReference>
<sequence length="633" mass="67067">MSSSPERHELPQPPVDASIIVEKTPVGYLPSPSSSSTPSFASVEDTSTTSSSTPSTCSSSPSLSPTSATDLPAPSFDTASTKTTHEDSLSSAERTSLSTTRLLFAHIGAAMTLFLATTDATIVSTALPTIASDLGASQFQYTWVGVAYMLTQTAFQPLYGRISDLVGRKAVLFTSILIFSLGSALCGAAQSIEWLIAARALAGIGGGGIVSAVWVMTAEIVQERSRAKWSQALSVTWSCSAIAGPLLGGAFSGSTGNHGFLSWRYGFYINLPICFLASVIMALALHKVRFTQTRDASWKRLLQKFDFGGLVLFMGGSGCLIIGFSFVTEFGWTSPFTLTTIILGFVILVVAGLHEKFTTRECLFPATMVRDATAAIILIINFLHNFAFTAGTFYLALFYQAAHGSTPLEAGMKLLPYSLGSSLASMPVAWFIGYWQSLKNNTSGQNLAISIGLFVSTLGFGLLNLMNERASTASQIVFPLIAGVGLGMLFHAPYQVFTKALKPSEIATGTSAFFLVRFTGATIGLAIAGTVFYARSRDRLAGLPIDLLEGHGSIDYAAVFSLEDAVRDRAVDVFSSAIQTVWTLSLFLRTMKIDQSASPAHPSSSSSTSISSSQLADKSDLSPSTASAAAEKV</sequence>
<feature type="transmembrane region" description="Helical" evidence="6">
    <location>
        <begin position="139"/>
        <end position="159"/>
    </location>
</feature>
<dbReference type="InterPro" id="IPR036259">
    <property type="entry name" value="MFS_trans_sf"/>
</dbReference>
<dbReference type="KEGG" id="cci:CC1G_04404"/>
<feature type="transmembrane region" description="Helical" evidence="6">
    <location>
        <begin position="332"/>
        <end position="350"/>
    </location>
</feature>
<comment type="subcellular location">
    <subcellularLocation>
        <location evidence="1">Membrane</location>
        <topology evidence="1">Multi-pass membrane protein</topology>
    </subcellularLocation>
</comment>
<feature type="compositionally biased region" description="Low complexity" evidence="5">
    <location>
        <begin position="596"/>
        <end position="613"/>
    </location>
</feature>
<dbReference type="OMA" id="YAWIASA"/>
<dbReference type="OrthoDB" id="2351791at2759"/>
<feature type="transmembrane region" description="Helical" evidence="6">
    <location>
        <begin position="477"/>
        <end position="494"/>
    </location>
</feature>
<evidence type="ECO:0000256" key="6">
    <source>
        <dbReference type="SAM" id="Phobius"/>
    </source>
</evidence>
<feature type="region of interest" description="Disordered" evidence="5">
    <location>
        <begin position="1"/>
        <end position="92"/>
    </location>
</feature>
<feature type="domain" description="Major facilitator superfamily (MFS) profile" evidence="7">
    <location>
        <begin position="105"/>
        <end position="594"/>
    </location>
</feature>
<evidence type="ECO:0000313" key="8">
    <source>
        <dbReference type="EMBL" id="EAU93425.2"/>
    </source>
</evidence>
<dbReference type="Gene3D" id="1.20.1250.20">
    <property type="entry name" value="MFS general substrate transporter like domains"/>
    <property type="match status" value="1"/>
</dbReference>
<keyword evidence="3 6" id="KW-1133">Transmembrane helix</keyword>
<feature type="transmembrane region" description="Helical" evidence="6">
    <location>
        <begin position="233"/>
        <end position="253"/>
    </location>
</feature>
<feature type="transmembrane region" description="Helical" evidence="6">
    <location>
        <begin position="447"/>
        <end position="465"/>
    </location>
</feature>
<feature type="compositionally biased region" description="Low complexity" evidence="5">
    <location>
        <begin position="46"/>
        <end position="69"/>
    </location>
</feature>
<dbReference type="EMBL" id="AACS02000001">
    <property type="protein sequence ID" value="EAU93425.2"/>
    <property type="molecule type" value="Genomic_DNA"/>
</dbReference>
<feature type="region of interest" description="Disordered" evidence="5">
    <location>
        <begin position="596"/>
        <end position="633"/>
    </location>
</feature>
<protein>
    <recommendedName>
        <fullName evidence="7">Major facilitator superfamily (MFS) profile domain-containing protein</fullName>
    </recommendedName>
</protein>
<feature type="compositionally biased region" description="Basic and acidic residues" evidence="5">
    <location>
        <begin position="1"/>
        <end position="10"/>
    </location>
</feature>
<keyword evidence="2 6" id="KW-0812">Transmembrane</keyword>
<reference evidence="8 9" key="1">
    <citation type="journal article" date="2010" name="Proc. Natl. Acad. Sci. U.S.A.">
        <title>Insights into evolution of multicellular fungi from the assembled chromosomes of the mushroom Coprinopsis cinerea (Coprinus cinereus).</title>
        <authorList>
            <person name="Stajich J.E."/>
            <person name="Wilke S.K."/>
            <person name="Ahren D."/>
            <person name="Au C.H."/>
            <person name="Birren B.W."/>
            <person name="Borodovsky M."/>
            <person name="Burns C."/>
            <person name="Canback B."/>
            <person name="Casselton L.A."/>
            <person name="Cheng C.K."/>
            <person name="Deng J."/>
            <person name="Dietrich F.S."/>
            <person name="Fargo D.C."/>
            <person name="Farman M.L."/>
            <person name="Gathman A.C."/>
            <person name="Goldberg J."/>
            <person name="Guigo R."/>
            <person name="Hoegger P.J."/>
            <person name="Hooker J.B."/>
            <person name="Huggins A."/>
            <person name="James T.Y."/>
            <person name="Kamada T."/>
            <person name="Kilaru S."/>
            <person name="Kodira C."/>
            <person name="Kues U."/>
            <person name="Kupfer D."/>
            <person name="Kwan H.S."/>
            <person name="Lomsadze A."/>
            <person name="Li W."/>
            <person name="Lilly W.W."/>
            <person name="Ma L.J."/>
            <person name="Mackey A.J."/>
            <person name="Manning G."/>
            <person name="Martin F."/>
            <person name="Muraguchi H."/>
            <person name="Natvig D.O."/>
            <person name="Palmerini H."/>
            <person name="Ramesh M.A."/>
            <person name="Rehmeyer C.J."/>
            <person name="Roe B.A."/>
            <person name="Shenoy N."/>
            <person name="Stanke M."/>
            <person name="Ter-Hovhannisyan V."/>
            <person name="Tunlid A."/>
            <person name="Velagapudi R."/>
            <person name="Vision T.J."/>
            <person name="Zeng Q."/>
            <person name="Zolan M.E."/>
            <person name="Pukkila P.J."/>
        </authorList>
    </citation>
    <scope>NUCLEOTIDE SEQUENCE [LARGE SCALE GENOMIC DNA]</scope>
    <source>
        <strain evidence="9">Okayama-7 / 130 / ATCC MYA-4618 / FGSC 9003</strain>
    </source>
</reference>
<keyword evidence="4 6" id="KW-0472">Membrane</keyword>
<feature type="transmembrane region" description="Helical" evidence="6">
    <location>
        <begin position="307"/>
        <end position="326"/>
    </location>
</feature>
<feature type="transmembrane region" description="Helical" evidence="6">
    <location>
        <begin position="514"/>
        <end position="534"/>
    </location>
</feature>
<dbReference type="GeneID" id="6004856"/>
<dbReference type="VEuPathDB" id="FungiDB:CC1G_04404"/>
<dbReference type="HOGENOM" id="CLU_000960_22_0_1"/>
<gene>
    <name evidence="8" type="ORF">CC1G_04404</name>
</gene>
<dbReference type="PANTHER" id="PTHR23501">
    <property type="entry name" value="MAJOR FACILITATOR SUPERFAMILY"/>
    <property type="match status" value="1"/>
</dbReference>
<dbReference type="Gene3D" id="1.20.1720.10">
    <property type="entry name" value="Multidrug resistance protein D"/>
    <property type="match status" value="1"/>
</dbReference>
<dbReference type="InParanoid" id="A8N0I3"/>
<dbReference type="PANTHER" id="PTHR23501:SF102">
    <property type="entry name" value="DRUG TRANSPORTER, PUTATIVE (AFU_ORTHOLOGUE AFUA_3G08530)-RELATED"/>
    <property type="match status" value="1"/>
</dbReference>
<feature type="transmembrane region" description="Helical" evidence="6">
    <location>
        <begin position="386"/>
        <end position="402"/>
    </location>
</feature>
<dbReference type="eggNOG" id="KOG0254">
    <property type="taxonomic scope" value="Eukaryota"/>
</dbReference>
<keyword evidence="9" id="KW-1185">Reference proteome</keyword>
<evidence type="ECO:0000256" key="3">
    <source>
        <dbReference type="ARBA" id="ARBA00022989"/>
    </source>
</evidence>
<dbReference type="AlphaFoldDB" id="A8N0I3"/>
<dbReference type="InterPro" id="IPR020846">
    <property type="entry name" value="MFS_dom"/>
</dbReference>
<dbReference type="InterPro" id="IPR011701">
    <property type="entry name" value="MFS"/>
</dbReference>
<dbReference type="GO" id="GO:0005886">
    <property type="term" value="C:plasma membrane"/>
    <property type="evidence" value="ECO:0007669"/>
    <property type="project" value="TreeGrafter"/>
</dbReference>
<evidence type="ECO:0000256" key="5">
    <source>
        <dbReference type="SAM" id="MobiDB-lite"/>
    </source>
</evidence>
<feature type="transmembrane region" description="Helical" evidence="6">
    <location>
        <begin position="171"/>
        <end position="190"/>
    </location>
</feature>
<dbReference type="Proteomes" id="UP000001861">
    <property type="component" value="Unassembled WGS sequence"/>
</dbReference>
<evidence type="ECO:0000256" key="1">
    <source>
        <dbReference type="ARBA" id="ARBA00004141"/>
    </source>
</evidence>
<proteinExistence type="predicted"/>
<feature type="transmembrane region" description="Helical" evidence="6">
    <location>
        <begin position="103"/>
        <end position="127"/>
    </location>
</feature>
<evidence type="ECO:0000256" key="4">
    <source>
        <dbReference type="ARBA" id="ARBA00023136"/>
    </source>
</evidence>